<dbReference type="EMBL" id="JANCYU010000040">
    <property type="protein sequence ID" value="KAK4526454.1"/>
    <property type="molecule type" value="Genomic_DNA"/>
</dbReference>
<dbReference type="AlphaFoldDB" id="A0AAV9IGL0"/>
<evidence type="ECO:0000313" key="2">
    <source>
        <dbReference type="EMBL" id="KAK4526454.1"/>
    </source>
</evidence>
<name>A0AAV9IGL0_9RHOD</name>
<reference evidence="2 3" key="1">
    <citation type="submission" date="2022-07" db="EMBL/GenBank/DDBJ databases">
        <title>Genome-wide signatures of adaptation to extreme environments.</title>
        <authorList>
            <person name="Cho C.H."/>
            <person name="Yoon H.S."/>
        </authorList>
    </citation>
    <scope>NUCLEOTIDE SEQUENCE [LARGE SCALE GENOMIC DNA]</scope>
    <source>
        <strain evidence="2 3">108.79 E11</strain>
    </source>
</reference>
<keyword evidence="3" id="KW-1185">Reference proteome</keyword>
<organism evidence="2 3">
    <name type="scientific">Galdieria yellowstonensis</name>
    <dbReference type="NCBI Taxonomy" id="3028027"/>
    <lineage>
        <taxon>Eukaryota</taxon>
        <taxon>Rhodophyta</taxon>
        <taxon>Bangiophyceae</taxon>
        <taxon>Galdieriales</taxon>
        <taxon>Galdieriaceae</taxon>
        <taxon>Galdieria</taxon>
    </lineage>
</organism>
<evidence type="ECO:0000313" key="3">
    <source>
        <dbReference type="Proteomes" id="UP001300502"/>
    </source>
</evidence>
<accession>A0AAV9IGL0</accession>
<evidence type="ECO:0000256" key="1">
    <source>
        <dbReference type="SAM" id="MobiDB-lite"/>
    </source>
</evidence>
<dbReference type="Proteomes" id="UP001300502">
    <property type="component" value="Unassembled WGS sequence"/>
</dbReference>
<protein>
    <submittedName>
        <fullName evidence="2">Uncharacterized protein</fullName>
    </submittedName>
</protein>
<sequence length="171" mass="19971">MSSPSQEDSSQRADRSKANNTTNQEQYKAKETNQPVKGIRSRAAKLAVQEASEILAKQSQWKRQQSKVVFRTELFFALLSAGLAYNLWKTRVEYNEWKERTQLEMIRVEQERDAVLHQLAPIRQSLQQQVEPVAQDLFEIANNNNNNTNHETINVKRRKVLYQWLSNAIDR</sequence>
<comment type="caution">
    <text evidence="2">The sequence shown here is derived from an EMBL/GenBank/DDBJ whole genome shotgun (WGS) entry which is preliminary data.</text>
</comment>
<feature type="region of interest" description="Disordered" evidence="1">
    <location>
        <begin position="1"/>
        <end position="40"/>
    </location>
</feature>
<proteinExistence type="predicted"/>
<gene>
    <name evidence="2" type="ORF">GAYE_SCF24G4370</name>
</gene>